<proteinExistence type="predicted"/>
<protein>
    <submittedName>
        <fullName evidence="2">Uncharacterized protein</fullName>
    </submittedName>
</protein>
<evidence type="ECO:0000256" key="1">
    <source>
        <dbReference type="SAM" id="Phobius"/>
    </source>
</evidence>
<keyword evidence="1" id="KW-1133">Transmembrane helix</keyword>
<dbReference type="EMBL" id="BKCJ010000110">
    <property type="protein sequence ID" value="GEU29893.1"/>
    <property type="molecule type" value="Genomic_DNA"/>
</dbReference>
<name>A0A699GJN6_TANCI</name>
<feature type="transmembrane region" description="Helical" evidence="1">
    <location>
        <begin position="54"/>
        <end position="73"/>
    </location>
</feature>
<keyword evidence="1" id="KW-0472">Membrane</keyword>
<keyword evidence="1" id="KW-0812">Transmembrane</keyword>
<evidence type="ECO:0000313" key="2">
    <source>
        <dbReference type="EMBL" id="GEU29893.1"/>
    </source>
</evidence>
<organism evidence="2">
    <name type="scientific">Tanacetum cinerariifolium</name>
    <name type="common">Dalmatian daisy</name>
    <name type="synonym">Chrysanthemum cinerariifolium</name>
    <dbReference type="NCBI Taxonomy" id="118510"/>
    <lineage>
        <taxon>Eukaryota</taxon>
        <taxon>Viridiplantae</taxon>
        <taxon>Streptophyta</taxon>
        <taxon>Embryophyta</taxon>
        <taxon>Tracheophyta</taxon>
        <taxon>Spermatophyta</taxon>
        <taxon>Magnoliopsida</taxon>
        <taxon>eudicotyledons</taxon>
        <taxon>Gunneridae</taxon>
        <taxon>Pentapetalae</taxon>
        <taxon>asterids</taxon>
        <taxon>campanulids</taxon>
        <taxon>Asterales</taxon>
        <taxon>Asteraceae</taxon>
        <taxon>Asteroideae</taxon>
        <taxon>Anthemideae</taxon>
        <taxon>Anthemidinae</taxon>
        <taxon>Tanacetum</taxon>
    </lineage>
</organism>
<gene>
    <name evidence="2" type="ORF">Tci_001871</name>
</gene>
<reference evidence="2" key="1">
    <citation type="journal article" date="2019" name="Sci. Rep.">
        <title>Draft genome of Tanacetum cinerariifolium, the natural source of mosquito coil.</title>
        <authorList>
            <person name="Yamashiro T."/>
            <person name="Shiraishi A."/>
            <person name="Satake H."/>
            <person name="Nakayama K."/>
        </authorList>
    </citation>
    <scope>NUCLEOTIDE SEQUENCE</scope>
</reference>
<dbReference type="AlphaFoldDB" id="A0A699GJN6"/>
<comment type="caution">
    <text evidence="2">The sequence shown here is derived from an EMBL/GenBank/DDBJ whole genome shotgun (WGS) entry which is preliminary data.</text>
</comment>
<sequence length="130" mass="14421">MILPGYMPALQMCLVVGLHTSSLQIADVFGFSFAPVYMHLFGLLRIETSSNTKSALWDASLCVCFSVFVYFMFGKLPMFTVVALSDSYDYPPSAYRLKGDGDDEDYDYAPAALEIDGDDDDEDYDYALAA</sequence>
<accession>A0A699GJN6</accession>